<keyword evidence="8" id="KW-1185">Reference proteome</keyword>
<evidence type="ECO:0000259" key="6">
    <source>
        <dbReference type="Pfam" id="PF02784"/>
    </source>
</evidence>
<dbReference type="PANTHER" id="PTHR11482">
    <property type="entry name" value="ARGININE/DIAMINOPIMELATE/ORNITHINE DECARBOXYLASE"/>
    <property type="match status" value="1"/>
</dbReference>
<dbReference type="InterPro" id="IPR002433">
    <property type="entry name" value="Orn_de-COase"/>
</dbReference>
<dbReference type="PANTHER" id="PTHR11482:SF6">
    <property type="entry name" value="ORNITHINE DECARBOXYLASE 1-RELATED"/>
    <property type="match status" value="1"/>
</dbReference>
<reference evidence="7" key="1">
    <citation type="submission" date="2021-03" db="EMBL/GenBank/DDBJ databases">
        <authorList>
            <person name="Bekaert M."/>
        </authorList>
    </citation>
    <scope>NUCLEOTIDE SEQUENCE</scope>
</reference>
<dbReference type="Gene3D" id="2.60.120.260">
    <property type="entry name" value="Galactose-binding domain-like"/>
    <property type="match status" value="1"/>
</dbReference>
<comment type="caution">
    <text evidence="7">The sequence shown here is derived from an EMBL/GenBank/DDBJ whole genome shotgun (WGS) entry which is preliminary data.</text>
</comment>
<dbReference type="PROSITE" id="PS00879">
    <property type="entry name" value="ODR_DC_2_2"/>
    <property type="match status" value="1"/>
</dbReference>
<keyword evidence="4 7" id="KW-0456">Lyase</keyword>
<dbReference type="InterPro" id="IPR009006">
    <property type="entry name" value="Ala_racemase/Decarboxylase_C"/>
</dbReference>
<dbReference type="InterPro" id="IPR029066">
    <property type="entry name" value="PLP-binding_barrel"/>
</dbReference>
<proteinExistence type="inferred from homology"/>
<dbReference type="GO" id="GO:0005737">
    <property type="term" value="C:cytoplasm"/>
    <property type="evidence" value="ECO:0007669"/>
    <property type="project" value="TreeGrafter"/>
</dbReference>
<evidence type="ECO:0000256" key="2">
    <source>
        <dbReference type="ARBA" id="ARBA00008872"/>
    </source>
</evidence>
<dbReference type="EMBL" id="CAJPWZ010001076">
    <property type="protein sequence ID" value="CAG2207375.1"/>
    <property type="molecule type" value="Genomic_DNA"/>
</dbReference>
<organism evidence="7 8">
    <name type="scientific">Mytilus edulis</name>
    <name type="common">Blue mussel</name>
    <dbReference type="NCBI Taxonomy" id="6550"/>
    <lineage>
        <taxon>Eukaryota</taxon>
        <taxon>Metazoa</taxon>
        <taxon>Spiralia</taxon>
        <taxon>Lophotrochozoa</taxon>
        <taxon>Mollusca</taxon>
        <taxon>Bivalvia</taxon>
        <taxon>Autobranchia</taxon>
        <taxon>Pteriomorphia</taxon>
        <taxon>Mytilida</taxon>
        <taxon>Mytiloidea</taxon>
        <taxon>Mytilidae</taxon>
        <taxon>Mytilinae</taxon>
        <taxon>Mytilus</taxon>
    </lineage>
</organism>
<dbReference type="GO" id="GO:0004586">
    <property type="term" value="F:ornithine decarboxylase activity"/>
    <property type="evidence" value="ECO:0007669"/>
    <property type="project" value="UniProtKB-EC"/>
</dbReference>
<evidence type="ECO:0000313" key="8">
    <source>
        <dbReference type="Proteomes" id="UP000683360"/>
    </source>
</evidence>
<dbReference type="Pfam" id="PF00278">
    <property type="entry name" value="Orn_DAP_Arg_deC"/>
    <property type="match status" value="1"/>
</dbReference>
<evidence type="ECO:0000256" key="4">
    <source>
        <dbReference type="ARBA" id="ARBA00023239"/>
    </source>
</evidence>
<dbReference type="EC" id="4.1.1.17" evidence="7"/>
<dbReference type="InterPro" id="IPR022643">
    <property type="entry name" value="De-COase2_C"/>
</dbReference>
<sequence>MGLSFDCAKEQCCLRSVHYTNRSYLQIEIQKILDLGVDPSRIIYANTFKQSSFLKYAAEKGVSLMTFDCEDELEKIKKVYPEANGCLETGAFAEAIEQSREVFDIGLALGFNMHLLDIGGGFPGKKIQNVETNITFKESIDKELYNSTIWGPTCDALDLIIDNVKLPDLSTGDWIYFKDMGAYSFPTISTFNNMPRVNEFYTCERKLCLTLLFIFFDVVRCDYFPTLYPRESETREVKELNGLWNFRADMSVNRTQGFDDKWYMSRLEKLNMRWDICSRQIQDIAKFGSVNYLTVAVDNTLTPTTLPPG</sequence>
<comment type="cofactor">
    <cofactor evidence="1">
        <name>pyridoxal 5'-phosphate</name>
        <dbReference type="ChEBI" id="CHEBI:597326"/>
    </cofactor>
</comment>
<dbReference type="SUPFAM" id="SSF51419">
    <property type="entry name" value="PLP-binding barrel"/>
    <property type="match status" value="1"/>
</dbReference>
<comment type="similarity">
    <text evidence="2">Belongs to the Orn/Lys/Arg decarboxylase class-II family.</text>
</comment>
<name>A0A8S3RH98_MYTED</name>
<dbReference type="OrthoDB" id="5034579at2759"/>
<gene>
    <name evidence="7" type="ORF">MEDL_21716</name>
</gene>
<evidence type="ECO:0000313" key="7">
    <source>
        <dbReference type="EMBL" id="CAG2207375.1"/>
    </source>
</evidence>
<dbReference type="InterPro" id="IPR022657">
    <property type="entry name" value="De-COase2_CS"/>
</dbReference>
<dbReference type="Gene3D" id="2.40.37.10">
    <property type="entry name" value="Lyase, Ornithine Decarboxylase, Chain A, domain 1"/>
    <property type="match status" value="1"/>
</dbReference>
<dbReference type="AlphaFoldDB" id="A0A8S3RH98"/>
<dbReference type="GO" id="GO:0033387">
    <property type="term" value="P:putrescine biosynthetic process from arginine, via ornithine"/>
    <property type="evidence" value="ECO:0007669"/>
    <property type="project" value="TreeGrafter"/>
</dbReference>
<dbReference type="InterPro" id="IPR022644">
    <property type="entry name" value="De-COase2_N"/>
</dbReference>
<dbReference type="Pfam" id="PF02784">
    <property type="entry name" value="Orn_Arg_deC_N"/>
    <property type="match status" value="1"/>
</dbReference>
<evidence type="ECO:0000256" key="1">
    <source>
        <dbReference type="ARBA" id="ARBA00001933"/>
    </source>
</evidence>
<evidence type="ECO:0000259" key="5">
    <source>
        <dbReference type="Pfam" id="PF00278"/>
    </source>
</evidence>
<dbReference type="Gene3D" id="3.20.20.10">
    <property type="entry name" value="Alanine racemase"/>
    <property type="match status" value="1"/>
</dbReference>
<dbReference type="PRINTS" id="PR01182">
    <property type="entry name" value="ORNDCRBXLASE"/>
</dbReference>
<protein>
    <submittedName>
        <fullName evidence="7">E4.1.1.17</fullName>
        <ecNumber evidence="7">4.1.1.17</ecNumber>
    </submittedName>
</protein>
<dbReference type="Proteomes" id="UP000683360">
    <property type="component" value="Unassembled WGS sequence"/>
</dbReference>
<feature type="domain" description="Orn/DAP/Arg decarboxylase 2 C-terminal" evidence="5">
    <location>
        <begin position="141"/>
        <end position="181"/>
    </location>
</feature>
<feature type="domain" description="Orn/DAP/Arg decarboxylase 2 N-terminal" evidence="6">
    <location>
        <begin position="28"/>
        <end position="84"/>
    </location>
</feature>
<dbReference type="SUPFAM" id="SSF50621">
    <property type="entry name" value="Alanine racemase C-terminal domain-like"/>
    <property type="match status" value="1"/>
</dbReference>
<keyword evidence="3" id="KW-0663">Pyridoxal phosphate</keyword>
<accession>A0A8S3RH98</accession>
<evidence type="ECO:0000256" key="3">
    <source>
        <dbReference type="ARBA" id="ARBA00022898"/>
    </source>
</evidence>